<sequence length="283" mass="32514">MSIFKNFGKMVSFYKLTPIKLGCEVRGIDLKTENRKEVIEKIKEDVTEHRMLIFKEQGVITGDRQVQISKWFGDLEVTFYQHERSPHPQVFRVSNDPNEGCTGVGRTGWHIDGTFQPAPYAYSLYYMASVPKEGATVFAPLTEVIEGLSPEKYAEWDRLWMASDRRAGPVHPLIYTHPRSKKKVLCFHLGMTNDFVYDYGKPGERLATPQEFKRILNEIHHEFVKDNGKIQYKHNWEEGDFIISDNCAVAHEASPETQAPRSQVGLRVLHRTTVHNPIPPAKT</sequence>
<accession>A0A1B6FFE2</accession>
<dbReference type="SUPFAM" id="SSF51197">
    <property type="entry name" value="Clavaminate synthase-like"/>
    <property type="match status" value="1"/>
</dbReference>
<dbReference type="InterPro" id="IPR051178">
    <property type="entry name" value="TfdA_dioxygenase"/>
</dbReference>
<evidence type="ECO:0000256" key="4">
    <source>
        <dbReference type="ARBA" id="ARBA00023002"/>
    </source>
</evidence>
<dbReference type="AlphaFoldDB" id="A0A1B6FFE2"/>
<name>A0A1B6FFE2_9HEMI</name>
<keyword evidence="4" id="KW-0560">Oxidoreductase</keyword>
<protein>
    <recommendedName>
        <fullName evidence="6">TauD/TfdA-like domain-containing protein</fullName>
    </recommendedName>
</protein>
<dbReference type="PANTHER" id="PTHR43779">
    <property type="entry name" value="DIOXYGENASE RV0097-RELATED"/>
    <property type="match status" value="1"/>
</dbReference>
<keyword evidence="3" id="KW-0223">Dioxygenase</keyword>
<dbReference type="Pfam" id="PF02668">
    <property type="entry name" value="TauD"/>
    <property type="match status" value="1"/>
</dbReference>
<keyword evidence="5" id="KW-0408">Iron</keyword>
<evidence type="ECO:0000256" key="5">
    <source>
        <dbReference type="ARBA" id="ARBA00023004"/>
    </source>
</evidence>
<dbReference type="InterPro" id="IPR003819">
    <property type="entry name" value="TauD/TfdA-like"/>
</dbReference>
<evidence type="ECO:0000313" key="7">
    <source>
        <dbReference type="EMBL" id="JAS48673.1"/>
    </source>
</evidence>
<dbReference type="InterPro" id="IPR042098">
    <property type="entry name" value="TauD-like_sf"/>
</dbReference>
<dbReference type="GO" id="GO:0051213">
    <property type="term" value="F:dioxygenase activity"/>
    <property type="evidence" value="ECO:0007669"/>
    <property type="project" value="UniProtKB-KW"/>
</dbReference>
<feature type="domain" description="TauD/TfdA-like" evidence="6">
    <location>
        <begin position="16"/>
        <end position="269"/>
    </location>
</feature>
<organism evidence="7">
    <name type="scientific">Cuerna arida</name>
    <dbReference type="NCBI Taxonomy" id="1464854"/>
    <lineage>
        <taxon>Eukaryota</taxon>
        <taxon>Metazoa</taxon>
        <taxon>Ecdysozoa</taxon>
        <taxon>Arthropoda</taxon>
        <taxon>Hexapoda</taxon>
        <taxon>Insecta</taxon>
        <taxon>Pterygota</taxon>
        <taxon>Neoptera</taxon>
        <taxon>Paraneoptera</taxon>
        <taxon>Hemiptera</taxon>
        <taxon>Auchenorrhyncha</taxon>
        <taxon>Membracoidea</taxon>
        <taxon>Cicadellidae</taxon>
        <taxon>Cicadellinae</taxon>
        <taxon>Proconiini</taxon>
        <taxon>Cuerna</taxon>
    </lineage>
</organism>
<reference evidence="7" key="1">
    <citation type="submission" date="2015-11" db="EMBL/GenBank/DDBJ databases">
        <title>De novo transcriptome assembly of four potential Pierce s Disease insect vectors from Arizona vineyards.</title>
        <authorList>
            <person name="Tassone E.E."/>
        </authorList>
    </citation>
    <scope>NUCLEOTIDE SEQUENCE</scope>
</reference>
<dbReference type="PANTHER" id="PTHR43779:SF3">
    <property type="entry name" value="(3R)-3-[(CARBOXYMETHYL)AMINO]FATTY ACID OXYGENASE_DECARBOXYLASE"/>
    <property type="match status" value="1"/>
</dbReference>
<dbReference type="GO" id="GO:0046872">
    <property type="term" value="F:metal ion binding"/>
    <property type="evidence" value="ECO:0007669"/>
    <property type="project" value="UniProtKB-KW"/>
</dbReference>
<keyword evidence="2" id="KW-0479">Metal-binding</keyword>
<gene>
    <name evidence="7" type="ORF">g.18741</name>
</gene>
<comment type="similarity">
    <text evidence="1">Belongs to the TfdA dioxygenase family.</text>
</comment>
<evidence type="ECO:0000256" key="1">
    <source>
        <dbReference type="ARBA" id="ARBA00005896"/>
    </source>
</evidence>
<dbReference type="EMBL" id="GECZ01021096">
    <property type="protein sequence ID" value="JAS48673.1"/>
    <property type="molecule type" value="Transcribed_RNA"/>
</dbReference>
<evidence type="ECO:0000259" key="6">
    <source>
        <dbReference type="Pfam" id="PF02668"/>
    </source>
</evidence>
<evidence type="ECO:0000256" key="2">
    <source>
        <dbReference type="ARBA" id="ARBA00022723"/>
    </source>
</evidence>
<evidence type="ECO:0000256" key="3">
    <source>
        <dbReference type="ARBA" id="ARBA00022964"/>
    </source>
</evidence>
<dbReference type="Gene3D" id="3.60.130.10">
    <property type="entry name" value="Clavaminate synthase-like"/>
    <property type="match status" value="1"/>
</dbReference>
<proteinExistence type="inferred from homology"/>